<keyword evidence="3" id="KW-0560">Oxidoreductase</keyword>
<organism evidence="3 4">
    <name type="scientific">Priestia filamentosa</name>
    <dbReference type="NCBI Taxonomy" id="1402861"/>
    <lineage>
        <taxon>Bacteria</taxon>
        <taxon>Bacillati</taxon>
        <taxon>Bacillota</taxon>
        <taxon>Bacilli</taxon>
        <taxon>Bacillales</taxon>
        <taxon>Bacillaceae</taxon>
        <taxon>Priestia</taxon>
    </lineage>
</organism>
<keyword evidence="4" id="KW-1185">Reference proteome</keyword>
<dbReference type="RefSeq" id="WP_040056958.1">
    <property type="nucleotide sequence ID" value="NZ_CP011974.1"/>
</dbReference>
<dbReference type="GO" id="GO:0004497">
    <property type="term" value="F:monooxygenase activity"/>
    <property type="evidence" value="ECO:0007669"/>
    <property type="project" value="UniProtKB-KW"/>
</dbReference>
<protein>
    <submittedName>
        <fullName evidence="3">Alkane 1-monooxygenase</fullName>
    </submittedName>
</protein>
<dbReference type="GO" id="GO:0005829">
    <property type="term" value="C:cytosol"/>
    <property type="evidence" value="ECO:0007669"/>
    <property type="project" value="TreeGrafter"/>
</dbReference>
<dbReference type="OrthoDB" id="9780518at2"/>
<dbReference type="PATRIC" id="fig|135735.6.peg.4563"/>
<sequence length="338" mass="37967">MEYKISLLDQSPIYEGETAFHALQKTVELAQEAEKWGYHRFWVSEHHNAEKLAGSSPEVLMAYLLAKTNNIRIGSGGVMLQHYSPYKVAENFSVLSALAPKRVDLGIGKAPGGLPLSTKALQFGTVNDGGDFEERLSLLYELLEKELPQGHPLVEVNVMPEPPENPRYYLLGASAKSAEIAAKFGWNFVFAKFINSDSTAWTEAAEVYRSLSPNGHFAMAISVFAADHQKEAEERVSDQTIYKVALESGRIVTVNSLEQAEGFGLQSGQAYEIRKQKLQTLAGTPQYIHSVLKYYHEHYGVKEFIFHTPIEDRQARKYSFHLLSAVHSLKEKRKENVF</sequence>
<dbReference type="InterPro" id="IPR050766">
    <property type="entry name" value="Bact_Lucif_Oxidored"/>
</dbReference>
<name>A0A0H4L1B9_9BACI</name>
<reference evidence="3 4" key="1">
    <citation type="journal article" date="2015" name="PLoS ONE">
        <title>Genome Sequence of Bacillus endophyticus and Analysis of Its Companion Mechanism in the Ketogulonigenium vulgare-Bacillus Strain Consortium.</title>
        <authorList>
            <person name="Jia N."/>
            <person name="Du J."/>
            <person name="Ding M.Z."/>
            <person name="Gao F."/>
            <person name="Yuan Y.J."/>
        </authorList>
    </citation>
    <scope>NUCLEOTIDE SEQUENCE [LARGE SCALE GENOMIC DNA]</scope>
    <source>
        <strain evidence="3 4">Hbe603</strain>
    </source>
</reference>
<dbReference type="Pfam" id="PF00296">
    <property type="entry name" value="Bac_luciferase"/>
    <property type="match status" value="1"/>
</dbReference>
<dbReference type="InterPro" id="IPR036661">
    <property type="entry name" value="Luciferase-like_sf"/>
</dbReference>
<dbReference type="PANTHER" id="PTHR30137:SF20">
    <property type="entry name" value="N-ACETYL-S-ALKYLCYSTEINE MONOOXYGENASE"/>
    <property type="match status" value="1"/>
</dbReference>
<evidence type="ECO:0000259" key="2">
    <source>
        <dbReference type="Pfam" id="PF00296"/>
    </source>
</evidence>
<dbReference type="GO" id="GO:0016705">
    <property type="term" value="F:oxidoreductase activity, acting on paired donors, with incorporation or reduction of molecular oxygen"/>
    <property type="evidence" value="ECO:0007669"/>
    <property type="project" value="InterPro"/>
</dbReference>
<gene>
    <name evidence="3" type="ORF">BEH_21580</name>
</gene>
<dbReference type="InterPro" id="IPR019949">
    <property type="entry name" value="CmoO-like"/>
</dbReference>
<dbReference type="KEGG" id="beo:BEH_21580"/>
<proteinExistence type="predicted"/>
<reference evidence="4" key="2">
    <citation type="submission" date="2015-06" db="EMBL/GenBank/DDBJ databases">
        <title>Genome Sequence of Bacillus endophyticus and Analysis of its Companion Mechanism in the Ketogulonigenium vulgare-Bacillus strain Consortium.</title>
        <authorList>
            <person name="Jia N."/>
            <person name="Du J."/>
            <person name="Ding M.-Z."/>
            <person name="Gao F."/>
            <person name="Yuan Y.-J."/>
        </authorList>
    </citation>
    <scope>NUCLEOTIDE SEQUENCE [LARGE SCALE GENOMIC DNA]</scope>
    <source>
        <strain evidence="4">Hbe603</strain>
    </source>
</reference>
<dbReference type="SUPFAM" id="SSF51679">
    <property type="entry name" value="Bacterial luciferase-like"/>
    <property type="match status" value="1"/>
</dbReference>
<evidence type="ECO:0000256" key="1">
    <source>
        <dbReference type="ARBA" id="ARBA00007789"/>
    </source>
</evidence>
<dbReference type="NCBIfam" id="TIGR03558">
    <property type="entry name" value="oxido_grp_1"/>
    <property type="match status" value="1"/>
</dbReference>
<dbReference type="AlphaFoldDB" id="A0A0H4L1B9"/>
<evidence type="ECO:0000313" key="3">
    <source>
        <dbReference type="EMBL" id="AKO94463.1"/>
    </source>
</evidence>
<dbReference type="InterPro" id="IPR011251">
    <property type="entry name" value="Luciferase-like_dom"/>
</dbReference>
<comment type="similarity">
    <text evidence="1">To bacterial alkanal monooxygenase alpha and beta chains.</text>
</comment>
<dbReference type="Proteomes" id="UP000036202">
    <property type="component" value="Chromosome"/>
</dbReference>
<feature type="domain" description="Luciferase-like" evidence="2">
    <location>
        <begin position="6"/>
        <end position="296"/>
    </location>
</feature>
<dbReference type="EMBL" id="CP011974">
    <property type="protein sequence ID" value="AKO94463.1"/>
    <property type="molecule type" value="Genomic_DNA"/>
</dbReference>
<dbReference type="PANTHER" id="PTHR30137">
    <property type="entry name" value="LUCIFERASE-LIKE MONOOXYGENASE"/>
    <property type="match status" value="1"/>
</dbReference>
<evidence type="ECO:0000313" key="4">
    <source>
        <dbReference type="Proteomes" id="UP000036202"/>
    </source>
</evidence>
<accession>A0A0H4L1B9</accession>
<keyword evidence="3" id="KW-0503">Monooxygenase</keyword>
<dbReference type="Gene3D" id="3.20.20.30">
    <property type="entry name" value="Luciferase-like domain"/>
    <property type="match status" value="1"/>
</dbReference>